<dbReference type="Proteomes" id="UP001150538">
    <property type="component" value="Unassembled WGS sequence"/>
</dbReference>
<name>A0A9W8DS74_9FUNG</name>
<dbReference type="AlphaFoldDB" id="A0A9W8DS74"/>
<gene>
    <name evidence="2" type="ORF">H4219_003753</name>
</gene>
<evidence type="ECO:0000313" key="2">
    <source>
        <dbReference type="EMBL" id="KAJ1916487.1"/>
    </source>
</evidence>
<proteinExistence type="predicted"/>
<comment type="caution">
    <text evidence="2">The sequence shown here is derived from an EMBL/GenBank/DDBJ whole genome shotgun (WGS) entry which is preliminary data.</text>
</comment>
<feature type="compositionally biased region" description="Polar residues" evidence="1">
    <location>
        <begin position="56"/>
        <end position="66"/>
    </location>
</feature>
<feature type="region of interest" description="Disordered" evidence="1">
    <location>
        <begin position="45"/>
        <end position="66"/>
    </location>
</feature>
<accession>A0A9W8DS74</accession>
<keyword evidence="3" id="KW-1185">Reference proteome</keyword>
<evidence type="ECO:0000256" key="1">
    <source>
        <dbReference type="SAM" id="MobiDB-lite"/>
    </source>
</evidence>
<dbReference type="EMBL" id="JANBPU010000101">
    <property type="protein sequence ID" value="KAJ1916487.1"/>
    <property type="molecule type" value="Genomic_DNA"/>
</dbReference>
<sequence>MVANMDPFSQLILKNIAKSTELAEKDLMWTFPLKAVPQFLETFGRPQSGRGDFEDTTANNQGTHSTIETATPFPWKRLSALLGIISRTNSLRQPESFSVRTSLSELIQSVSQEKWPEFLVDTINRLARDFENATYAQKTSLVQCLPSLTKRDVDLQQKLAFAFLKQAAQEKYPLETVIMLPDPLVLKAAIDFVSRAPLLSITAATDYEELTSGVMLLDFVLRRVEGMQPLAGDIEAVVDKLQSMNRRILEGKSRSMSRTVVSTK</sequence>
<evidence type="ECO:0000313" key="3">
    <source>
        <dbReference type="Proteomes" id="UP001150538"/>
    </source>
</evidence>
<organism evidence="2 3">
    <name type="scientific">Mycoemilia scoparia</name>
    <dbReference type="NCBI Taxonomy" id="417184"/>
    <lineage>
        <taxon>Eukaryota</taxon>
        <taxon>Fungi</taxon>
        <taxon>Fungi incertae sedis</taxon>
        <taxon>Zoopagomycota</taxon>
        <taxon>Kickxellomycotina</taxon>
        <taxon>Kickxellomycetes</taxon>
        <taxon>Kickxellales</taxon>
        <taxon>Kickxellaceae</taxon>
        <taxon>Mycoemilia</taxon>
    </lineage>
</organism>
<reference evidence="2" key="1">
    <citation type="submission" date="2022-07" db="EMBL/GenBank/DDBJ databases">
        <title>Phylogenomic reconstructions and comparative analyses of Kickxellomycotina fungi.</title>
        <authorList>
            <person name="Reynolds N.K."/>
            <person name="Stajich J.E."/>
            <person name="Barry K."/>
            <person name="Grigoriev I.V."/>
            <person name="Crous P."/>
            <person name="Smith M.E."/>
        </authorList>
    </citation>
    <scope>NUCLEOTIDE SEQUENCE</scope>
    <source>
        <strain evidence="2">NBRC 100468</strain>
    </source>
</reference>
<protein>
    <submittedName>
        <fullName evidence="2">Uncharacterized protein</fullName>
    </submittedName>
</protein>